<name>A0A1H2ZGM5_HALVA</name>
<evidence type="ECO:0008006" key="4">
    <source>
        <dbReference type="Google" id="ProtNLM"/>
    </source>
</evidence>
<keyword evidence="1" id="KW-1133">Transmembrane helix</keyword>
<dbReference type="Proteomes" id="UP000182573">
    <property type="component" value="Unassembled WGS sequence"/>
</dbReference>
<keyword evidence="1" id="KW-0812">Transmembrane</keyword>
<dbReference type="EMBL" id="FNOF01000016">
    <property type="protein sequence ID" value="SDX16526.1"/>
    <property type="molecule type" value="Genomic_DNA"/>
</dbReference>
<accession>A0A1H2ZGM5</accession>
<dbReference type="STRING" id="28442.SAMN05443574_11674"/>
<keyword evidence="1" id="KW-0472">Membrane</keyword>
<dbReference type="AlphaFoldDB" id="A0A1H2ZGM5"/>
<reference evidence="2 3" key="1">
    <citation type="submission" date="2016-10" db="EMBL/GenBank/DDBJ databases">
        <authorList>
            <person name="de Groot N.N."/>
        </authorList>
    </citation>
    <scope>NUCLEOTIDE SEQUENCE [LARGE SCALE GENOMIC DNA]</scope>
    <source>
        <strain evidence="2 3">DSM 3756</strain>
    </source>
</reference>
<feature type="transmembrane region" description="Helical" evidence="1">
    <location>
        <begin position="122"/>
        <end position="144"/>
    </location>
</feature>
<sequence>MLRRSYRIAGPLLGLSAVCLLITTVPLELWPTPRPGDSYVFDPPSFSAIWVQQTLRPGLIISANALLAVGLTAVFRRDSPSMSNLQRALAFGALFGAGACVLGTLLFTTAGPNDIGRELTAFLIWALAIPLIVIGLVGWGIGYLRADSTRLGAALTVPPVLAVAYIGLSMAGIDLSPAGRLLLVVPTSGMALVVGHDLWTDSNTSEER</sequence>
<gene>
    <name evidence="2" type="ORF">SAMN05443574_11674</name>
</gene>
<evidence type="ECO:0000313" key="2">
    <source>
        <dbReference type="EMBL" id="SDX16526.1"/>
    </source>
</evidence>
<proteinExistence type="predicted"/>
<evidence type="ECO:0000313" key="3">
    <source>
        <dbReference type="Proteomes" id="UP000182573"/>
    </source>
</evidence>
<protein>
    <recommendedName>
        <fullName evidence="4">DUF998 domain-containing protein</fullName>
    </recommendedName>
</protein>
<feature type="transmembrane region" description="Helical" evidence="1">
    <location>
        <begin position="88"/>
        <end position="110"/>
    </location>
</feature>
<evidence type="ECO:0000256" key="1">
    <source>
        <dbReference type="SAM" id="Phobius"/>
    </source>
</evidence>
<organism evidence="2 3">
    <name type="scientific">Haloarcula vallismortis</name>
    <name type="common">Halobacterium vallismortis</name>
    <dbReference type="NCBI Taxonomy" id="28442"/>
    <lineage>
        <taxon>Archaea</taxon>
        <taxon>Methanobacteriati</taxon>
        <taxon>Methanobacteriota</taxon>
        <taxon>Stenosarchaea group</taxon>
        <taxon>Halobacteria</taxon>
        <taxon>Halobacteriales</taxon>
        <taxon>Haloarculaceae</taxon>
        <taxon>Haloarcula</taxon>
    </lineage>
</organism>
<feature type="transmembrane region" description="Helical" evidence="1">
    <location>
        <begin position="151"/>
        <end position="173"/>
    </location>
</feature>
<feature type="transmembrane region" description="Helical" evidence="1">
    <location>
        <begin position="55"/>
        <end position="76"/>
    </location>
</feature>